<proteinExistence type="predicted"/>
<dbReference type="SUPFAM" id="SSF54593">
    <property type="entry name" value="Glyoxalase/Bleomycin resistance protein/Dihydroxybiphenyl dioxygenase"/>
    <property type="match status" value="2"/>
</dbReference>
<dbReference type="CDD" id="cd07247">
    <property type="entry name" value="SgaA_N_like"/>
    <property type="match status" value="2"/>
</dbReference>
<dbReference type="Pfam" id="PF00903">
    <property type="entry name" value="Glyoxalase"/>
    <property type="match status" value="2"/>
</dbReference>
<evidence type="ECO:0000313" key="4">
    <source>
        <dbReference type="Proteomes" id="UP000198857"/>
    </source>
</evidence>
<evidence type="ECO:0000256" key="1">
    <source>
        <dbReference type="SAM" id="MobiDB-lite"/>
    </source>
</evidence>
<dbReference type="InterPro" id="IPR004360">
    <property type="entry name" value="Glyas_Fos-R_dOase_dom"/>
</dbReference>
<evidence type="ECO:0000313" key="3">
    <source>
        <dbReference type="EMBL" id="SFP15469.1"/>
    </source>
</evidence>
<dbReference type="PANTHER" id="PTHR33993:SF10">
    <property type="entry name" value="CONSERVED PROTEIN"/>
    <property type="match status" value="1"/>
</dbReference>
<dbReference type="InterPro" id="IPR029068">
    <property type="entry name" value="Glyas_Bleomycin-R_OHBP_Dase"/>
</dbReference>
<dbReference type="Gene3D" id="3.10.180.10">
    <property type="entry name" value="2,3-Dihydroxybiphenyl 1,2-Dioxygenase, domain 1"/>
    <property type="match status" value="2"/>
</dbReference>
<dbReference type="STRING" id="1523247.SAMN05660464_2255"/>
<keyword evidence="4" id="KW-1185">Reference proteome</keyword>
<dbReference type="EMBL" id="FOWQ01000003">
    <property type="protein sequence ID" value="SFP15469.1"/>
    <property type="molecule type" value="Genomic_DNA"/>
</dbReference>
<reference evidence="4" key="1">
    <citation type="submission" date="2016-10" db="EMBL/GenBank/DDBJ databases">
        <authorList>
            <person name="Varghese N."/>
            <person name="Submissions S."/>
        </authorList>
    </citation>
    <scope>NUCLEOTIDE SEQUENCE [LARGE SCALE GENOMIC DNA]</scope>
    <source>
        <strain evidence="4">DSM 44208</strain>
    </source>
</reference>
<dbReference type="InterPro" id="IPR037523">
    <property type="entry name" value="VOC_core"/>
</dbReference>
<dbReference type="AlphaFoldDB" id="A0A1I5N152"/>
<evidence type="ECO:0000259" key="2">
    <source>
        <dbReference type="PROSITE" id="PS51819"/>
    </source>
</evidence>
<name>A0A1I5N152_9ACTN</name>
<feature type="domain" description="VOC" evidence="2">
    <location>
        <begin position="34"/>
        <end position="147"/>
    </location>
</feature>
<feature type="region of interest" description="Disordered" evidence="1">
    <location>
        <begin position="1"/>
        <end position="30"/>
    </location>
</feature>
<dbReference type="Proteomes" id="UP000198857">
    <property type="component" value="Unassembled WGS sequence"/>
</dbReference>
<feature type="compositionally biased region" description="Basic residues" evidence="1">
    <location>
        <begin position="1"/>
        <end position="20"/>
    </location>
</feature>
<dbReference type="PANTHER" id="PTHR33993">
    <property type="entry name" value="GLYOXALASE-RELATED"/>
    <property type="match status" value="1"/>
</dbReference>
<dbReference type="InterPro" id="IPR052164">
    <property type="entry name" value="Anthracycline_SecMetBiosynth"/>
</dbReference>
<accession>A0A1I5N152</accession>
<dbReference type="PROSITE" id="PS51819">
    <property type="entry name" value="VOC"/>
    <property type="match status" value="2"/>
</dbReference>
<protein>
    <recommendedName>
        <fullName evidence="2">VOC domain-containing protein</fullName>
    </recommendedName>
</protein>
<feature type="domain" description="VOC" evidence="2">
    <location>
        <begin position="161"/>
        <end position="271"/>
    </location>
</feature>
<organism evidence="3 4">
    <name type="scientific">Geodermatophilus dictyosporus</name>
    <dbReference type="NCBI Taxonomy" id="1523247"/>
    <lineage>
        <taxon>Bacteria</taxon>
        <taxon>Bacillati</taxon>
        <taxon>Actinomycetota</taxon>
        <taxon>Actinomycetes</taxon>
        <taxon>Geodermatophilales</taxon>
        <taxon>Geodermatophilaceae</taxon>
        <taxon>Geodermatophilus</taxon>
    </lineage>
</organism>
<gene>
    <name evidence="3" type="ORF">SAMN05660464_2255</name>
</gene>
<sequence>MPRAGNRRCRVGRCSPRHRGGTMPTRDTPWPDGTPCWIDYGASDLPAAKAFYGELLGWDWTADSPEFGGYVNALRNGRQAAGLGPLMDPGASPSWTTYFATSDAAATCDRIRAAGGTVVVEPMEVGPMGTMVVARDPQGNQFGLWQAGTHTGVQVYGEPGSLVWNDAAVDDPAAAREFYAAVFDFTYEEVPGAEGYTTFATADRPLGGLGGTSPGVPTGWATCFGVASTDDTVAAVEAAGGKVTMAPMDTEFGRFAVLTDPWGAVLTVMQEPSAA</sequence>